<dbReference type="OrthoDB" id="2094832at2759"/>
<dbReference type="Proteomes" id="UP000664534">
    <property type="component" value="Unassembled WGS sequence"/>
</dbReference>
<comment type="caution">
    <text evidence="6">The sequence shown here is derived from an EMBL/GenBank/DDBJ whole genome shotgun (WGS) entry which is preliminary data.</text>
</comment>
<evidence type="ECO:0000256" key="1">
    <source>
        <dbReference type="ARBA" id="ARBA00005179"/>
    </source>
</evidence>
<name>A0A8H3IS60_9LECA</name>
<evidence type="ECO:0000313" key="7">
    <source>
        <dbReference type="Proteomes" id="UP000664534"/>
    </source>
</evidence>
<protein>
    <recommendedName>
        <fullName evidence="5">Methyltransferase domain-containing protein</fullName>
    </recommendedName>
</protein>
<dbReference type="SUPFAM" id="SSF53335">
    <property type="entry name" value="S-adenosyl-L-methionine-dependent methyltransferases"/>
    <property type="match status" value="1"/>
</dbReference>
<evidence type="ECO:0000256" key="2">
    <source>
        <dbReference type="ARBA" id="ARBA00022679"/>
    </source>
</evidence>
<evidence type="ECO:0000259" key="5">
    <source>
        <dbReference type="Pfam" id="PF13649"/>
    </source>
</evidence>
<gene>
    <name evidence="6" type="ORF">IMSHALPRED_006057</name>
</gene>
<dbReference type="InterPro" id="IPR051654">
    <property type="entry name" value="Meroterpenoid_MTases"/>
</dbReference>
<reference evidence="6" key="1">
    <citation type="submission" date="2021-03" db="EMBL/GenBank/DDBJ databases">
        <authorList>
            <person name="Tagirdzhanova G."/>
        </authorList>
    </citation>
    <scope>NUCLEOTIDE SEQUENCE</scope>
</reference>
<keyword evidence="7" id="KW-1185">Reference proteome</keyword>
<comment type="pathway">
    <text evidence="1">Secondary metabolite biosynthesis.</text>
</comment>
<feature type="domain" description="Methyltransferase" evidence="5">
    <location>
        <begin position="120"/>
        <end position="219"/>
    </location>
</feature>
<dbReference type="PANTHER" id="PTHR35897">
    <property type="entry name" value="METHYLTRANSFERASE AUSD"/>
    <property type="match status" value="1"/>
</dbReference>
<evidence type="ECO:0000256" key="3">
    <source>
        <dbReference type="ARBA" id="ARBA00022691"/>
    </source>
</evidence>
<sequence length="307" mass="35009">MSSTTSQNDSRAHVDHYSKDVPWYDKEPENFSPACRELLQNYSHIPPGEVTSHVLEMVPSPEFTVNFAKLTCAQRERAWAISPYPCIGRFRFLDLSISLQPSYHRILSFLKEPQSHHTLLDLGCCFAQDVRKLVHDGVPSENLYACDLEQSFLDLSYDLFKDENTMKAHLFTTNVFAEDGPLDKLQGKMDVVYTASFLHLFGWDDQLKICKRIIKTLKPRKGSTVFGRQMGNLKGQEVPNKSVVGQDSSFIWLHDVESFTRLWDTAGRETGTKWKTWGALNDAEGMGTNHWGEKGVQGLRFEAVRVE</sequence>
<dbReference type="InterPro" id="IPR041698">
    <property type="entry name" value="Methyltransf_25"/>
</dbReference>
<dbReference type="InterPro" id="IPR029063">
    <property type="entry name" value="SAM-dependent_MTases_sf"/>
</dbReference>
<evidence type="ECO:0000313" key="6">
    <source>
        <dbReference type="EMBL" id="CAF9924009.1"/>
    </source>
</evidence>
<proteinExistence type="inferred from homology"/>
<organism evidence="6 7">
    <name type="scientific">Imshaugia aleurites</name>
    <dbReference type="NCBI Taxonomy" id="172621"/>
    <lineage>
        <taxon>Eukaryota</taxon>
        <taxon>Fungi</taxon>
        <taxon>Dikarya</taxon>
        <taxon>Ascomycota</taxon>
        <taxon>Pezizomycotina</taxon>
        <taxon>Lecanoromycetes</taxon>
        <taxon>OSLEUM clade</taxon>
        <taxon>Lecanoromycetidae</taxon>
        <taxon>Lecanorales</taxon>
        <taxon>Lecanorineae</taxon>
        <taxon>Parmeliaceae</taxon>
        <taxon>Imshaugia</taxon>
    </lineage>
</organism>
<dbReference type="EMBL" id="CAJPDT010000035">
    <property type="protein sequence ID" value="CAF9924009.1"/>
    <property type="molecule type" value="Genomic_DNA"/>
</dbReference>
<dbReference type="AlphaFoldDB" id="A0A8H3IS60"/>
<dbReference type="PANTHER" id="PTHR35897:SF1">
    <property type="entry name" value="METHYLTRANSFERASE AUSD"/>
    <property type="match status" value="1"/>
</dbReference>
<dbReference type="Pfam" id="PF13649">
    <property type="entry name" value="Methyltransf_25"/>
    <property type="match status" value="1"/>
</dbReference>
<dbReference type="Gene3D" id="3.40.50.150">
    <property type="entry name" value="Vaccinia Virus protein VP39"/>
    <property type="match status" value="1"/>
</dbReference>
<accession>A0A8H3IS60</accession>
<keyword evidence="3" id="KW-0949">S-adenosyl-L-methionine</keyword>
<evidence type="ECO:0000256" key="4">
    <source>
        <dbReference type="ARBA" id="ARBA00038314"/>
    </source>
</evidence>
<dbReference type="GO" id="GO:0016740">
    <property type="term" value="F:transferase activity"/>
    <property type="evidence" value="ECO:0007669"/>
    <property type="project" value="UniProtKB-KW"/>
</dbReference>
<comment type="similarity">
    <text evidence="4">Belongs to the class I-like SAM-binding methyltransferase superfamily.</text>
</comment>
<keyword evidence="2" id="KW-0808">Transferase</keyword>